<dbReference type="SUPFAM" id="SSF52266">
    <property type="entry name" value="SGNH hydrolase"/>
    <property type="match status" value="1"/>
</dbReference>
<gene>
    <name evidence="2" type="ORF">EZ315_07055</name>
</gene>
<dbReference type="GO" id="GO:0016788">
    <property type="term" value="F:hydrolase activity, acting on ester bonds"/>
    <property type="evidence" value="ECO:0007669"/>
    <property type="project" value="UniProtKB-ARBA"/>
</dbReference>
<comment type="caution">
    <text evidence="2">The sequence shown here is derived from an EMBL/GenBank/DDBJ whole genome shotgun (WGS) entry which is preliminary data.</text>
</comment>
<dbReference type="EMBL" id="SJSA01000001">
    <property type="protein sequence ID" value="TGG40447.1"/>
    <property type="molecule type" value="Genomic_DNA"/>
</dbReference>
<dbReference type="Proteomes" id="UP000297635">
    <property type="component" value="Unassembled WGS sequence"/>
</dbReference>
<keyword evidence="3" id="KW-1185">Reference proteome</keyword>
<evidence type="ECO:0000256" key="1">
    <source>
        <dbReference type="SAM" id="SignalP"/>
    </source>
</evidence>
<reference evidence="2 3" key="1">
    <citation type="submission" date="2019-02" db="EMBL/GenBank/DDBJ databases">
        <title>Isolation and identification of novel species under the genus Muribaculum.</title>
        <authorList>
            <person name="Miyake S."/>
            <person name="Ding Y."/>
            <person name="Low A."/>
            <person name="Soh M."/>
            <person name="Seedorf H."/>
        </authorList>
    </citation>
    <scope>NUCLEOTIDE SEQUENCE [LARGE SCALE GENOMIC DNA]</scope>
    <source>
        <strain evidence="2 3">TLL-A3</strain>
    </source>
</reference>
<evidence type="ECO:0008006" key="4">
    <source>
        <dbReference type="Google" id="ProtNLM"/>
    </source>
</evidence>
<dbReference type="InterPro" id="IPR036514">
    <property type="entry name" value="SGNH_hydro_sf"/>
</dbReference>
<feature type="signal peptide" evidence="1">
    <location>
        <begin position="1"/>
        <end position="26"/>
    </location>
</feature>
<dbReference type="Gene3D" id="3.40.50.1110">
    <property type="entry name" value="SGNH hydrolase"/>
    <property type="match status" value="1"/>
</dbReference>
<evidence type="ECO:0000313" key="2">
    <source>
        <dbReference type="EMBL" id="TGG40447.1"/>
    </source>
</evidence>
<name>A0A4Z0V8H2_9BACT</name>
<dbReference type="GeneID" id="82149547"/>
<sequence length="240" mass="26778">MLRNHTFLVSVFVALFSLVLSSPAEAKGPHSAKPVVSILGDSYSTFKGYIPDSYACWYDTTPLTDKIQAKKTDVNDVKQTWWWQLINDGGYILGVNDSYSGATISFTGYQGEDYSDRSFITRLPRLGSPDILLIFGATNDSWAGSPLGEFVYSDVAREDLYKFRPAMSRLLSEAVNRFPGTAIYFIINNGLKPEIESSIKAVCDHYKVAYIQLHDIDKLSGHPSRKGMKQIATQVLEAIR</sequence>
<dbReference type="InterPro" id="IPR032588">
    <property type="entry name" value="Lipase_GDSL_lke"/>
</dbReference>
<dbReference type="AlphaFoldDB" id="A0A4Z0V8H2"/>
<dbReference type="CDD" id="cd00229">
    <property type="entry name" value="SGNH_hydrolase"/>
    <property type="match status" value="1"/>
</dbReference>
<feature type="chain" id="PRO_5021464127" description="SGNH/GDSL hydrolase family protein" evidence="1">
    <location>
        <begin position="27"/>
        <end position="240"/>
    </location>
</feature>
<evidence type="ECO:0000313" key="3">
    <source>
        <dbReference type="Proteomes" id="UP000297635"/>
    </source>
</evidence>
<keyword evidence="1" id="KW-0732">Signal</keyword>
<proteinExistence type="predicted"/>
<dbReference type="Pfam" id="PF16255">
    <property type="entry name" value="Lipase_GDSL_lke"/>
    <property type="match status" value="1"/>
</dbReference>
<accession>A0A4Z0V8H2</accession>
<dbReference type="RefSeq" id="WP_135471460.1">
    <property type="nucleotide sequence ID" value="NZ_CASGTF010000035.1"/>
</dbReference>
<protein>
    <recommendedName>
        <fullName evidence="4">SGNH/GDSL hydrolase family protein</fullName>
    </recommendedName>
</protein>
<organism evidence="2 3">
    <name type="scientific">Duncaniella freteri</name>
    <dbReference type="NCBI Taxonomy" id="2530391"/>
    <lineage>
        <taxon>Bacteria</taxon>
        <taxon>Pseudomonadati</taxon>
        <taxon>Bacteroidota</taxon>
        <taxon>Bacteroidia</taxon>
        <taxon>Bacteroidales</taxon>
        <taxon>Muribaculaceae</taxon>
        <taxon>Duncaniella</taxon>
    </lineage>
</organism>